<dbReference type="GO" id="GO:0006729">
    <property type="term" value="P:tetrahydrobiopterin biosynthetic process"/>
    <property type="evidence" value="ECO:0007669"/>
    <property type="project" value="UniProtKB-UniPathway"/>
</dbReference>
<protein>
    <recommendedName>
        <fullName evidence="7">6-pyruvoyl tetrahydrobiopterin synthase</fullName>
        <ecNumber evidence="6">4.2.3.12</ecNumber>
    </recommendedName>
</protein>
<evidence type="ECO:0000256" key="18">
    <source>
        <dbReference type="ARBA" id="ARBA00023239"/>
    </source>
</evidence>
<dbReference type="OrthoDB" id="5853681at2759"/>
<dbReference type="InterPro" id="IPR007115">
    <property type="entry name" value="6-PTP_synth/QueD"/>
</dbReference>
<evidence type="ECO:0000256" key="20">
    <source>
        <dbReference type="PIRSR" id="PIRSR601461-2"/>
    </source>
</evidence>
<dbReference type="InterPro" id="IPR038418">
    <property type="entry name" value="6-PTP_synth/QueD_sf"/>
</dbReference>
<dbReference type="GO" id="GO:0006508">
    <property type="term" value="P:proteolysis"/>
    <property type="evidence" value="ECO:0007669"/>
    <property type="project" value="UniProtKB-KW"/>
</dbReference>
<keyword evidence="21" id="KW-1133">Transmembrane helix</keyword>
<evidence type="ECO:0000256" key="21">
    <source>
        <dbReference type="SAM" id="Phobius"/>
    </source>
</evidence>
<dbReference type="Proteomes" id="UP000276991">
    <property type="component" value="Unassembled WGS sequence"/>
</dbReference>
<feature type="domain" description="Peptidase A1" evidence="22">
    <location>
        <begin position="167"/>
        <end position="485"/>
    </location>
</feature>
<dbReference type="GO" id="GO:0003874">
    <property type="term" value="F:6-pyruvoyltetrahydropterin synthase activity"/>
    <property type="evidence" value="ECO:0007669"/>
    <property type="project" value="UniProtKB-EC"/>
</dbReference>
<dbReference type="STRING" id="6277.A0A498SHK4"/>
<comment type="similarity">
    <text evidence="4">Belongs to the peptidase A1 family.</text>
</comment>
<dbReference type="EC" id="4.2.3.12" evidence="6"/>
<keyword evidence="24" id="KW-1185">Reference proteome</keyword>
<dbReference type="Pfam" id="PF01242">
    <property type="entry name" value="PTPS"/>
    <property type="match status" value="1"/>
</dbReference>
<evidence type="ECO:0000256" key="14">
    <source>
        <dbReference type="ARBA" id="ARBA00022833"/>
    </source>
</evidence>
<evidence type="ECO:0000256" key="7">
    <source>
        <dbReference type="ARBA" id="ARBA00015587"/>
    </source>
</evidence>
<dbReference type="GO" id="GO:0046872">
    <property type="term" value="F:metal ion binding"/>
    <property type="evidence" value="ECO:0007669"/>
    <property type="project" value="UniProtKB-KW"/>
</dbReference>
<evidence type="ECO:0000256" key="1">
    <source>
        <dbReference type="ARBA" id="ARBA00001947"/>
    </source>
</evidence>
<proteinExistence type="inferred from homology"/>
<dbReference type="Pfam" id="PF00026">
    <property type="entry name" value="Asp"/>
    <property type="match status" value="1"/>
</dbReference>
<evidence type="ECO:0000256" key="6">
    <source>
        <dbReference type="ARBA" id="ARBA00013100"/>
    </source>
</evidence>
<dbReference type="PANTHER" id="PTHR47966:SF8">
    <property type="entry name" value="ASPARTIC PROTEASE 1-RELATED"/>
    <property type="match status" value="1"/>
</dbReference>
<dbReference type="GO" id="GO:0005576">
    <property type="term" value="C:extracellular region"/>
    <property type="evidence" value="ECO:0007669"/>
    <property type="project" value="UniProtKB-SubCell"/>
</dbReference>
<dbReference type="FunFam" id="2.40.70.10:FF:000058">
    <property type="entry name" value="ASpartyl Protease"/>
    <property type="match status" value="1"/>
</dbReference>
<reference evidence="23 24" key="1">
    <citation type="submission" date="2018-08" db="EMBL/GenBank/DDBJ databases">
        <authorList>
            <person name="Laetsch R D."/>
            <person name="Stevens L."/>
            <person name="Kumar S."/>
            <person name="Blaxter L. M."/>
        </authorList>
    </citation>
    <scope>NUCLEOTIDE SEQUENCE [LARGE SCALE GENOMIC DNA]</scope>
</reference>
<dbReference type="UniPathway" id="UPA00849">
    <property type="reaction ID" value="UER00819"/>
</dbReference>
<dbReference type="AlphaFoldDB" id="A0A498SHK4"/>
<keyword evidence="9" id="KW-0645">Protease</keyword>
<keyword evidence="13" id="KW-0378">Hydrolase</keyword>
<dbReference type="FunFam" id="3.30.479.10:FF:000003">
    <property type="entry name" value="6-pyruvoyl tetrahydrobiopterin synthase"/>
    <property type="match status" value="1"/>
</dbReference>
<keyword evidence="11" id="KW-0732">Signal</keyword>
<evidence type="ECO:0000256" key="9">
    <source>
        <dbReference type="ARBA" id="ARBA00022670"/>
    </source>
</evidence>
<dbReference type="EMBL" id="UPTC01000590">
    <property type="protein sequence ID" value="VBB29348.1"/>
    <property type="molecule type" value="Genomic_DNA"/>
</dbReference>
<keyword evidence="10" id="KW-0479">Metal-binding</keyword>
<dbReference type="Gene3D" id="2.40.70.10">
    <property type="entry name" value="Acid Proteases"/>
    <property type="match status" value="2"/>
</dbReference>
<dbReference type="InterPro" id="IPR022469">
    <property type="entry name" value="PTPS_His_AS"/>
</dbReference>
<dbReference type="CDD" id="cd05471">
    <property type="entry name" value="pepsin_like"/>
    <property type="match status" value="1"/>
</dbReference>
<keyword evidence="14" id="KW-0862">Zinc</keyword>
<evidence type="ECO:0000256" key="5">
    <source>
        <dbReference type="ARBA" id="ARBA00009164"/>
    </source>
</evidence>
<keyword evidence="18" id="KW-0456">Lyase</keyword>
<keyword evidence="15" id="KW-0783">Tetrahydrobiopterin biosynthesis</keyword>
<dbReference type="Gene3D" id="3.30.479.10">
    <property type="entry name" value="6-pyruvoyl tetrahydropterin synthase/QueD"/>
    <property type="match status" value="1"/>
</dbReference>
<keyword evidence="21" id="KW-0472">Membrane</keyword>
<keyword evidence="12" id="KW-0064">Aspartyl protease</keyword>
<evidence type="ECO:0000256" key="15">
    <source>
        <dbReference type="ARBA" id="ARBA00023007"/>
    </source>
</evidence>
<dbReference type="GO" id="GO:0005764">
    <property type="term" value="C:lysosome"/>
    <property type="evidence" value="ECO:0007669"/>
    <property type="project" value="TreeGrafter"/>
</dbReference>
<evidence type="ECO:0000256" key="16">
    <source>
        <dbReference type="ARBA" id="ARBA00023157"/>
    </source>
</evidence>
<evidence type="ECO:0000256" key="8">
    <source>
        <dbReference type="ARBA" id="ARBA00022525"/>
    </source>
</evidence>
<dbReference type="InterPro" id="IPR033121">
    <property type="entry name" value="PEPTIDASE_A1"/>
</dbReference>
<feature type="disulfide bond" evidence="20">
    <location>
        <begin position="408"/>
        <end position="445"/>
    </location>
</feature>
<gene>
    <name evidence="23" type="ORF">NAV_LOCUS4151</name>
</gene>
<dbReference type="SUPFAM" id="SSF50630">
    <property type="entry name" value="Acid proteases"/>
    <property type="match status" value="1"/>
</dbReference>
<dbReference type="FunFam" id="2.40.70.10:FF:000008">
    <property type="entry name" value="Cathepsin D"/>
    <property type="match status" value="1"/>
</dbReference>
<comment type="subcellular location">
    <subcellularLocation>
        <location evidence="2">Secreted</location>
    </subcellularLocation>
</comment>
<evidence type="ECO:0000256" key="10">
    <source>
        <dbReference type="ARBA" id="ARBA00022723"/>
    </source>
</evidence>
<sequence>MGLVELTRRETFSACHRLQNATLSDTENDQLYGKCNNLNGHGHNYIWEVTLRGPIDQKSGMVYSLANLKNEMKIVLDEVDHKNLDKDIVYFKNNTMKTAMFLIVLYYTVFTVHAATYRAKLKKTESIRQQLIRTGKLEEYSRLIQPLLKQTGDSGTAEFWEYMDVVYVFNITIGSPPQRFEIIPDTGSSDLWVISTDCNDTLCIGNDVHTKNRFQSSISSTYSSYDQNFSISYELGYSAGVLGIDQVSFTNFTIKKQIFGQANHLAHIFGVLPIDGIMGLAWPALSSFHVTTPIENIIDEFDFPMITIYMSTHYESIMGDDGGAITFGGYDLENCDTLINWVQLTSQTFWQFTIQGMKAGTYKSNSWQQAISDSGTSGLQIPAFLMRPIMKQINATYSFRYAAYVVDCVMQAIGPEIEIKIGGFFYTIRPVEYVQVQYSNGNQLCFFSALENFGIGFSPSWILGDAFIRSYCNVYDFGNGRIGFAETTW</sequence>
<feature type="transmembrane region" description="Helical" evidence="21">
    <location>
        <begin position="99"/>
        <end position="119"/>
    </location>
</feature>
<dbReference type="PANTHER" id="PTHR47966">
    <property type="entry name" value="BETA-SITE APP-CLEAVING ENZYME, ISOFORM A-RELATED"/>
    <property type="match status" value="1"/>
</dbReference>
<dbReference type="PROSITE" id="PS51767">
    <property type="entry name" value="PEPTIDASE_A1"/>
    <property type="match status" value="1"/>
</dbReference>
<feature type="active site" evidence="19">
    <location>
        <position position="373"/>
    </location>
</feature>
<accession>A0A498SHK4</accession>
<evidence type="ECO:0000256" key="3">
    <source>
        <dbReference type="ARBA" id="ARBA00005126"/>
    </source>
</evidence>
<dbReference type="PROSITE" id="PS00987">
    <property type="entry name" value="PTPS_1"/>
    <property type="match status" value="1"/>
</dbReference>
<evidence type="ECO:0000256" key="2">
    <source>
        <dbReference type="ARBA" id="ARBA00004613"/>
    </source>
</evidence>
<comment type="similarity">
    <text evidence="5">Belongs to the PTPS family.</text>
</comment>
<dbReference type="PRINTS" id="PR00792">
    <property type="entry name" value="PEPSIN"/>
</dbReference>
<evidence type="ECO:0000313" key="24">
    <source>
        <dbReference type="Proteomes" id="UP000276991"/>
    </source>
</evidence>
<dbReference type="GO" id="GO:0004190">
    <property type="term" value="F:aspartic-type endopeptidase activity"/>
    <property type="evidence" value="ECO:0007669"/>
    <property type="project" value="UniProtKB-KW"/>
</dbReference>
<evidence type="ECO:0000313" key="23">
    <source>
        <dbReference type="EMBL" id="VBB29348.1"/>
    </source>
</evidence>
<evidence type="ECO:0000256" key="19">
    <source>
        <dbReference type="PIRSR" id="PIRSR601461-1"/>
    </source>
</evidence>
<evidence type="ECO:0000256" key="11">
    <source>
        <dbReference type="ARBA" id="ARBA00022729"/>
    </source>
</evidence>
<organism evidence="23 24">
    <name type="scientific">Acanthocheilonema viteae</name>
    <name type="common">Filarial nematode worm</name>
    <name type="synonym">Dipetalonema viteae</name>
    <dbReference type="NCBI Taxonomy" id="6277"/>
    <lineage>
        <taxon>Eukaryota</taxon>
        <taxon>Metazoa</taxon>
        <taxon>Ecdysozoa</taxon>
        <taxon>Nematoda</taxon>
        <taxon>Chromadorea</taxon>
        <taxon>Rhabditida</taxon>
        <taxon>Spirurina</taxon>
        <taxon>Spiruromorpha</taxon>
        <taxon>Filarioidea</taxon>
        <taxon>Onchocercidae</taxon>
        <taxon>Acanthocheilonema</taxon>
    </lineage>
</organism>
<evidence type="ECO:0000256" key="12">
    <source>
        <dbReference type="ARBA" id="ARBA00022750"/>
    </source>
</evidence>
<feature type="active site" evidence="19">
    <location>
        <position position="185"/>
    </location>
</feature>
<evidence type="ECO:0000256" key="13">
    <source>
        <dbReference type="ARBA" id="ARBA00022801"/>
    </source>
</evidence>
<keyword evidence="17" id="KW-0325">Glycoprotein</keyword>
<dbReference type="SUPFAM" id="SSF55620">
    <property type="entry name" value="Tetrahydrobiopterin biosynthesis enzymes-like"/>
    <property type="match status" value="1"/>
</dbReference>
<comment type="pathway">
    <text evidence="3">Cofactor biosynthesis; tetrahydrobiopterin biosynthesis; tetrahydrobiopterin from 7,8-dihydroneopterin triphosphate: step 1/3.</text>
</comment>
<dbReference type="InterPro" id="IPR022470">
    <property type="entry name" value="PTPS_Cys_AS"/>
</dbReference>
<dbReference type="InterPro" id="IPR021109">
    <property type="entry name" value="Peptidase_aspartic_dom_sf"/>
</dbReference>
<dbReference type="InterPro" id="IPR001461">
    <property type="entry name" value="Aspartic_peptidase_A1"/>
</dbReference>
<dbReference type="PROSITE" id="PS00988">
    <property type="entry name" value="PTPS_2"/>
    <property type="match status" value="1"/>
</dbReference>
<name>A0A498SHK4_ACAVI</name>
<keyword evidence="21" id="KW-0812">Transmembrane</keyword>
<evidence type="ECO:0000259" key="22">
    <source>
        <dbReference type="PROSITE" id="PS51767"/>
    </source>
</evidence>
<dbReference type="InterPro" id="IPR034164">
    <property type="entry name" value="Pepsin-like_dom"/>
</dbReference>
<evidence type="ECO:0000256" key="4">
    <source>
        <dbReference type="ARBA" id="ARBA00007447"/>
    </source>
</evidence>
<comment type="cofactor">
    <cofactor evidence="1">
        <name>Zn(2+)</name>
        <dbReference type="ChEBI" id="CHEBI:29105"/>
    </cofactor>
</comment>
<keyword evidence="16 20" id="KW-1015">Disulfide bond</keyword>
<evidence type="ECO:0000256" key="17">
    <source>
        <dbReference type="ARBA" id="ARBA00023180"/>
    </source>
</evidence>
<keyword evidence="8" id="KW-0964">Secreted</keyword>